<evidence type="ECO:0000313" key="3">
    <source>
        <dbReference type="Proteomes" id="UP001516400"/>
    </source>
</evidence>
<comment type="caution">
    <text evidence="2">The sequence shown here is derived from an EMBL/GenBank/DDBJ whole genome shotgun (WGS) entry which is preliminary data.</text>
</comment>
<evidence type="ECO:0000256" key="1">
    <source>
        <dbReference type="SAM" id="MobiDB-lite"/>
    </source>
</evidence>
<dbReference type="AlphaFoldDB" id="A0ABD2N9B5"/>
<protein>
    <submittedName>
        <fullName evidence="2">Uncharacterized protein</fullName>
    </submittedName>
</protein>
<gene>
    <name evidence="2" type="ORF">HHI36_019983</name>
</gene>
<evidence type="ECO:0000313" key="2">
    <source>
        <dbReference type="EMBL" id="KAL3275214.1"/>
    </source>
</evidence>
<keyword evidence="3" id="KW-1185">Reference proteome</keyword>
<dbReference type="EMBL" id="JABFTP020000083">
    <property type="protein sequence ID" value="KAL3275214.1"/>
    <property type="molecule type" value="Genomic_DNA"/>
</dbReference>
<feature type="compositionally biased region" description="Basic and acidic residues" evidence="1">
    <location>
        <begin position="75"/>
        <end position="95"/>
    </location>
</feature>
<name>A0ABD2N9B5_9CUCU</name>
<dbReference type="Proteomes" id="UP001516400">
    <property type="component" value="Unassembled WGS sequence"/>
</dbReference>
<feature type="region of interest" description="Disordered" evidence="1">
    <location>
        <begin position="75"/>
        <end position="117"/>
    </location>
</feature>
<sequence length="117" mass="13229">MVNIARGSTRVVLPNKLPAPYWWTKETALLREETIKARGKYSRKIQDRNLEETFKEFRKQLKKEIGILGQGKDLRLARDGGSDETPELDRAEIRKATKSLKKNKAPGPDGAILDVLG</sequence>
<reference evidence="2 3" key="1">
    <citation type="journal article" date="2021" name="BMC Biol.">
        <title>Horizontally acquired antibacterial genes associated with adaptive radiation of ladybird beetles.</title>
        <authorList>
            <person name="Li H.S."/>
            <person name="Tang X.F."/>
            <person name="Huang Y.H."/>
            <person name="Xu Z.Y."/>
            <person name="Chen M.L."/>
            <person name="Du X.Y."/>
            <person name="Qiu B.Y."/>
            <person name="Chen P.T."/>
            <person name="Zhang W."/>
            <person name="Slipinski A."/>
            <person name="Escalona H.E."/>
            <person name="Waterhouse R.M."/>
            <person name="Zwick A."/>
            <person name="Pang H."/>
        </authorList>
    </citation>
    <scope>NUCLEOTIDE SEQUENCE [LARGE SCALE GENOMIC DNA]</scope>
    <source>
        <strain evidence="2">SYSU2018</strain>
    </source>
</reference>
<organism evidence="2 3">
    <name type="scientific">Cryptolaemus montrouzieri</name>
    <dbReference type="NCBI Taxonomy" id="559131"/>
    <lineage>
        <taxon>Eukaryota</taxon>
        <taxon>Metazoa</taxon>
        <taxon>Ecdysozoa</taxon>
        <taxon>Arthropoda</taxon>
        <taxon>Hexapoda</taxon>
        <taxon>Insecta</taxon>
        <taxon>Pterygota</taxon>
        <taxon>Neoptera</taxon>
        <taxon>Endopterygota</taxon>
        <taxon>Coleoptera</taxon>
        <taxon>Polyphaga</taxon>
        <taxon>Cucujiformia</taxon>
        <taxon>Coccinelloidea</taxon>
        <taxon>Coccinellidae</taxon>
        <taxon>Scymninae</taxon>
        <taxon>Scymnini</taxon>
        <taxon>Cryptolaemus</taxon>
    </lineage>
</organism>
<proteinExistence type="predicted"/>
<accession>A0ABD2N9B5</accession>